<keyword evidence="2" id="KW-1003">Cell membrane</keyword>
<protein>
    <submittedName>
        <fullName evidence="7">LptF/LptG family permease</fullName>
    </submittedName>
</protein>
<dbReference type="PROSITE" id="PS51257">
    <property type="entry name" value="PROKAR_LIPOPROTEIN"/>
    <property type="match status" value="1"/>
</dbReference>
<dbReference type="GO" id="GO:0043190">
    <property type="term" value="C:ATP-binding cassette (ABC) transporter complex"/>
    <property type="evidence" value="ECO:0007669"/>
    <property type="project" value="TreeGrafter"/>
</dbReference>
<feature type="transmembrane region" description="Helical" evidence="6">
    <location>
        <begin position="358"/>
        <end position="376"/>
    </location>
</feature>
<comment type="subcellular location">
    <subcellularLocation>
        <location evidence="1">Cell membrane</location>
        <topology evidence="1">Multi-pass membrane protein</topology>
    </subcellularLocation>
</comment>
<evidence type="ECO:0000256" key="1">
    <source>
        <dbReference type="ARBA" id="ARBA00004651"/>
    </source>
</evidence>
<reference evidence="7" key="1">
    <citation type="submission" date="2021-01" db="EMBL/GenBank/DDBJ databases">
        <title>Modified the classification status of verrucomicrobia.</title>
        <authorList>
            <person name="Feng X."/>
        </authorList>
    </citation>
    <scope>NUCLEOTIDE SEQUENCE</scope>
    <source>
        <strain evidence="7">KCTC 22041</strain>
    </source>
</reference>
<evidence type="ECO:0000256" key="2">
    <source>
        <dbReference type="ARBA" id="ARBA00022475"/>
    </source>
</evidence>
<feature type="transmembrane region" description="Helical" evidence="6">
    <location>
        <begin position="12"/>
        <end position="31"/>
    </location>
</feature>
<dbReference type="RefSeq" id="WP_200267117.1">
    <property type="nucleotide sequence ID" value="NZ_JAENIJ010000002.1"/>
</dbReference>
<name>A0A934S2F2_9BACT</name>
<dbReference type="PANTHER" id="PTHR33529">
    <property type="entry name" value="SLR0882 PROTEIN-RELATED"/>
    <property type="match status" value="1"/>
</dbReference>
<dbReference type="GO" id="GO:0015920">
    <property type="term" value="P:lipopolysaccharide transport"/>
    <property type="evidence" value="ECO:0007669"/>
    <property type="project" value="TreeGrafter"/>
</dbReference>
<feature type="transmembrane region" description="Helical" evidence="6">
    <location>
        <begin position="170"/>
        <end position="193"/>
    </location>
</feature>
<keyword evidence="3 6" id="KW-0812">Transmembrane</keyword>
<evidence type="ECO:0000313" key="7">
    <source>
        <dbReference type="EMBL" id="MBK1881186.1"/>
    </source>
</evidence>
<keyword evidence="4 6" id="KW-1133">Transmembrane helix</keyword>
<dbReference type="Proteomes" id="UP000603141">
    <property type="component" value="Unassembled WGS sequence"/>
</dbReference>
<feature type="transmembrane region" description="Helical" evidence="6">
    <location>
        <begin position="388"/>
        <end position="407"/>
    </location>
</feature>
<dbReference type="Pfam" id="PF03739">
    <property type="entry name" value="LptF_LptG"/>
    <property type="match status" value="1"/>
</dbReference>
<accession>A0A934S2F2</accession>
<keyword evidence="5 6" id="KW-0472">Membrane</keyword>
<evidence type="ECO:0000256" key="4">
    <source>
        <dbReference type="ARBA" id="ARBA00022989"/>
    </source>
</evidence>
<feature type="transmembrane region" description="Helical" evidence="6">
    <location>
        <begin position="413"/>
        <end position="434"/>
    </location>
</feature>
<evidence type="ECO:0000256" key="6">
    <source>
        <dbReference type="SAM" id="Phobius"/>
    </source>
</evidence>
<feature type="transmembrane region" description="Helical" evidence="6">
    <location>
        <begin position="124"/>
        <end position="149"/>
    </location>
</feature>
<dbReference type="PANTHER" id="PTHR33529:SF2">
    <property type="entry name" value="LIPOPOLYSACCHARIDE EXPORT SYSTEM PERMEASE PROTEIN LPTG"/>
    <property type="match status" value="1"/>
</dbReference>
<feature type="transmembrane region" description="Helical" evidence="6">
    <location>
        <begin position="51"/>
        <end position="74"/>
    </location>
</feature>
<keyword evidence="8" id="KW-1185">Reference proteome</keyword>
<comment type="caution">
    <text evidence="7">The sequence shown here is derived from an EMBL/GenBank/DDBJ whole genome shotgun (WGS) entry which is preliminary data.</text>
</comment>
<gene>
    <name evidence="7" type="ORF">JIN85_02100</name>
</gene>
<proteinExistence type="predicted"/>
<evidence type="ECO:0000256" key="3">
    <source>
        <dbReference type="ARBA" id="ARBA00022692"/>
    </source>
</evidence>
<evidence type="ECO:0000256" key="5">
    <source>
        <dbReference type="ARBA" id="ARBA00023136"/>
    </source>
</evidence>
<sequence>MTFPRPKFQRYLLPIGLAILGAIACMLLLPAEQQAVRSQISGFPDADATSHLARIPILAGLCFLPAVAGICYCLGGTLDRYVARRFFSIFLICMSALLIVWLLIDFQDNIGDFLETKNPAKTMAQFYSARSSAIVLFLMPYALLLSLLYSLGHLSSTREIVAMVQSGRGIIRITAPLIIAGLFGTLLCIGLNYQWAPVAEGSKDKILDTALGKSPKEAADVLYYNADKRRLWLVGAFPPDYEKGQPLRNVEITTTRADGSLKTRLSAKNATWQPDTRKWIFNGATTTEFTPGEPPIFTKSAEPKVKAGWKETPWQLIKPGLSPTYLGVPDLTTWLSANTSNNVSINPAPYQTQWHYRWALPFTCLVTVLLATPLAIHFSRRGPGGSVFVAVVLSALMLLFSNVSLVLGEASILPPALAAWLPNLIFALIGIYLFQRRINGRPIYQAIRSLTGTD</sequence>
<dbReference type="AlphaFoldDB" id="A0A934S2F2"/>
<dbReference type="InterPro" id="IPR005495">
    <property type="entry name" value="LptG/LptF_permease"/>
</dbReference>
<feature type="transmembrane region" description="Helical" evidence="6">
    <location>
        <begin position="86"/>
        <end position="104"/>
    </location>
</feature>
<dbReference type="EMBL" id="JAENIJ010000002">
    <property type="protein sequence ID" value="MBK1881186.1"/>
    <property type="molecule type" value="Genomic_DNA"/>
</dbReference>
<organism evidence="7 8">
    <name type="scientific">Luteolibacter pohnpeiensis</name>
    <dbReference type="NCBI Taxonomy" id="454153"/>
    <lineage>
        <taxon>Bacteria</taxon>
        <taxon>Pseudomonadati</taxon>
        <taxon>Verrucomicrobiota</taxon>
        <taxon>Verrucomicrobiia</taxon>
        <taxon>Verrucomicrobiales</taxon>
        <taxon>Verrucomicrobiaceae</taxon>
        <taxon>Luteolibacter</taxon>
    </lineage>
</organism>
<evidence type="ECO:0000313" key="8">
    <source>
        <dbReference type="Proteomes" id="UP000603141"/>
    </source>
</evidence>